<reference evidence="1" key="2">
    <citation type="submission" date="2020-11" db="EMBL/GenBank/DDBJ databases">
        <authorList>
            <person name="McCartney M.A."/>
            <person name="Auch B."/>
            <person name="Kono T."/>
            <person name="Mallez S."/>
            <person name="Becker A."/>
            <person name="Gohl D.M."/>
            <person name="Silverstein K.A.T."/>
            <person name="Koren S."/>
            <person name="Bechman K.B."/>
            <person name="Herman A."/>
            <person name="Abrahante J.E."/>
            <person name="Garbe J."/>
        </authorList>
    </citation>
    <scope>NUCLEOTIDE SEQUENCE</scope>
    <source>
        <strain evidence="1">Duluth1</strain>
        <tissue evidence="1">Whole animal</tissue>
    </source>
</reference>
<evidence type="ECO:0000313" key="3">
    <source>
        <dbReference type="Proteomes" id="UP000828390"/>
    </source>
</evidence>
<keyword evidence="3" id="KW-1185">Reference proteome</keyword>
<dbReference type="Proteomes" id="UP000828390">
    <property type="component" value="Unassembled WGS sequence"/>
</dbReference>
<organism evidence="1 3">
    <name type="scientific">Dreissena polymorpha</name>
    <name type="common">Zebra mussel</name>
    <name type="synonym">Mytilus polymorpha</name>
    <dbReference type="NCBI Taxonomy" id="45954"/>
    <lineage>
        <taxon>Eukaryota</taxon>
        <taxon>Metazoa</taxon>
        <taxon>Spiralia</taxon>
        <taxon>Lophotrochozoa</taxon>
        <taxon>Mollusca</taxon>
        <taxon>Bivalvia</taxon>
        <taxon>Autobranchia</taxon>
        <taxon>Heteroconchia</taxon>
        <taxon>Euheterodonta</taxon>
        <taxon>Imparidentia</taxon>
        <taxon>Neoheterodontei</taxon>
        <taxon>Myida</taxon>
        <taxon>Dreissenoidea</taxon>
        <taxon>Dreissenidae</taxon>
        <taxon>Dreissena</taxon>
    </lineage>
</organism>
<dbReference type="EMBL" id="JAIWYP010000009">
    <property type="protein sequence ID" value="KAH3776722.1"/>
    <property type="molecule type" value="Genomic_DNA"/>
</dbReference>
<name>A0A9D4B5L6_DREPO</name>
<dbReference type="EMBL" id="JAIWYP010000078">
    <property type="protein sequence ID" value="KAH3690112.1"/>
    <property type="molecule type" value="Genomic_DNA"/>
</dbReference>
<gene>
    <name evidence="2" type="ORF">DPMN_178154</name>
    <name evidence="1" type="ORF">DPMN_193733</name>
</gene>
<evidence type="ECO:0000313" key="2">
    <source>
        <dbReference type="EMBL" id="KAH3776722.1"/>
    </source>
</evidence>
<sequence length="97" mass="11168">MELLSRSALAEYRIISRVETVVNKKHFKSRQLPLLPKACNVAETLHEGKCKRRKWSLFRLCKNHTLRIQLSVHPAVPAAGRPYQTVATARRIPLQQI</sequence>
<dbReference type="AlphaFoldDB" id="A0A9D4B5L6"/>
<protein>
    <submittedName>
        <fullName evidence="1">Uncharacterized protein</fullName>
    </submittedName>
</protein>
<reference evidence="1" key="1">
    <citation type="journal article" date="2019" name="bioRxiv">
        <title>The Genome of the Zebra Mussel, Dreissena polymorpha: A Resource for Invasive Species Research.</title>
        <authorList>
            <person name="McCartney M.A."/>
            <person name="Auch B."/>
            <person name="Kono T."/>
            <person name="Mallez S."/>
            <person name="Zhang Y."/>
            <person name="Obille A."/>
            <person name="Becker A."/>
            <person name="Abrahante J.E."/>
            <person name="Garbe J."/>
            <person name="Badalamenti J.P."/>
            <person name="Herman A."/>
            <person name="Mangelson H."/>
            <person name="Liachko I."/>
            <person name="Sullivan S."/>
            <person name="Sone E.D."/>
            <person name="Koren S."/>
            <person name="Silverstein K.A.T."/>
            <person name="Beckman K.B."/>
            <person name="Gohl D.M."/>
        </authorList>
    </citation>
    <scope>NUCLEOTIDE SEQUENCE</scope>
    <source>
        <strain evidence="1">Duluth1</strain>
        <tissue evidence="1">Whole animal</tissue>
    </source>
</reference>
<evidence type="ECO:0000313" key="1">
    <source>
        <dbReference type="EMBL" id="KAH3690112.1"/>
    </source>
</evidence>
<proteinExistence type="predicted"/>
<comment type="caution">
    <text evidence="1">The sequence shown here is derived from an EMBL/GenBank/DDBJ whole genome shotgun (WGS) entry which is preliminary data.</text>
</comment>
<accession>A0A9D4B5L6</accession>